<evidence type="ECO:0000256" key="6">
    <source>
        <dbReference type="ARBA" id="ARBA00023136"/>
    </source>
</evidence>
<organism evidence="11">
    <name type="scientific">Octopus bimaculoides</name>
    <name type="common">California two-spotted octopus</name>
    <dbReference type="NCBI Taxonomy" id="37653"/>
    <lineage>
        <taxon>Eukaryota</taxon>
        <taxon>Metazoa</taxon>
        <taxon>Spiralia</taxon>
        <taxon>Lophotrochozoa</taxon>
        <taxon>Mollusca</taxon>
        <taxon>Cephalopoda</taxon>
        <taxon>Coleoidea</taxon>
        <taxon>Octopodiformes</taxon>
        <taxon>Octopoda</taxon>
        <taxon>Incirrata</taxon>
        <taxon>Octopodidae</taxon>
        <taxon>Octopus</taxon>
    </lineage>
</organism>
<keyword evidence="7" id="KW-1015">Disulfide bond</keyword>
<evidence type="ECO:0000259" key="10">
    <source>
        <dbReference type="PROSITE" id="PS51914"/>
    </source>
</evidence>
<dbReference type="PANTHER" id="PTHR15071">
    <property type="entry name" value="MANNOSE-6-PHOSPHATE RECEPTOR FAMILY MEMBER"/>
    <property type="match status" value="1"/>
</dbReference>
<dbReference type="InterPro" id="IPR009011">
    <property type="entry name" value="Man6P_isomerase_rcpt-bd_dom_sf"/>
</dbReference>
<evidence type="ECO:0000256" key="4">
    <source>
        <dbReference type="ARBA" id="ARBA00022729"/>
    </source>
</evidence>
<evidence type="ECO:0000256" key="5">
    <source>
        <dbReference type="ARBA" id="ARBA00022989"/>
    </source>
</evidence>
<dbReference type="STRING" id="37653.A0A0L8H364"/>
<evidence type="ECO:0000256" key="9">
    <source>
        <dbReference type="SAM" id="Phobius"/>
    </source>
</evidence>
<keyword evidence="8" id="KW-0325">Glycoprotein</keyword>
<dbReference type="GO" id="GO:0005802">
    <property type="term" value="C:trans-Golgi network"/>
    <property type="evidence" value="ECO:0007669"/>
    <property type="project" value="TreeGrafter"/>
</dbReference>
<dbReference type="AlphaFoldDB" id="A0A0L8H364"/>
<dbReference type="GO" id="GO:0000139">
    <property type="term" value="C:Golgi membrane"/>
    <property type="evidence" value="ECO:0007669"/>
    <property type="project" value="UniProtKB-SubCell"/>
</dbReference>
<dbReference type="Gene3D" id="2.70.130.10">
    <property type="entry name" value="Mannose-6-phosphate receptor binding domain"/>
    <property type="match status" value="1"/>
</dbReference>
<gene>
    <name evidence="11" type="ORF">OCBIM_22023328mg</name>
</gene>
<keyword evidence="6 9" id="KW-0472">Membrane</keyword>
<evidence type="ECO:0000256" key="1">
    <source>
        <dbReference type="ARBA" id="ARBA00004308"/>
    </source>
</evidence>
<evidence type="ECO:0000256" key="7">
    <source>
        <dbReference type="ARBA" id="ARBA00023157"/>
    </source>
</evidence>
<evidence type="ECO:0000313" key="11">
    <source>
        <dbReference type="EMBL" id="KOF83731.1"/>
    </source>
</evidence>
<dbReference type="InterPro" id="IPR028927">
    <property type="entry name" value="Man-6-P_rcpt"/>
</dbReference>
<feature type="transmembrane region" description="Helical" evidence="9">
    <location>
        <begin position="204"/>
        <end position="225"/>
    </location>
</feature>
<keyword evidence="4" id="KW-0732">Signal</keyword>
<dbReference type="Pfam" id="PF02157">
    <property type="entry name" value="Man-6-P_recep"/>
    <property type="match status" value="1"/>
</dbReference>
<reference evidence="11" key="1">
    <citation type="submission" date="2015-07" db="EMBL/GenBank/DDBJ databases">
        <title>MeaNS - Measles Nucleotide Surveillance Program.</title>
        <authorList>
            <person name="Tran T."/>
            <person name="Druce J."/>
        </authorList>
    </citation>
    <scope>NUCLEOTIDE SEQUENCE</scope>
    <source>
        <strain evidence="11">UCB-OBI-ISO-001</strain>
        <tissue evidence="11">Gonad</tissue>
    </source>
</reference>
<keyword evidence="3 9" id="KW-0812">Transmembrane</keyword>
<comment type="subcellular location">
    <subcellularLocation>
        <location evidence="1">Endomembrane system</location>
    </subcellularLocation>
</comment>
<evidence type="ECO:0000256" key="3">
    <source>
        <dbReference type="ARBA" id="ARBA00022692"/>
    </source>
</evidence>
<dbReference type="GO" id="GO:0010008">
    <property type="term" value="C:endosome membrane"/>
    <property type="evidence" value="ECO:0007669"/>
    <property type="project" value="UniProtKB-SubCell"/>
</dbReference>
<sequence length="271" mass="30809">MYLNKYKWKATTMDDKKVLRSLLLCVYYVAVLKINPSRAESCLGTGPCTCDFLGWQFDLRPLTEAIAPDQPLFTYVESSDKYEYNPCKPFKATVNNGECAKIKDLALSLSTDDCRVLGEQSTAAFKGDTNDEGGIYIHYQYSNITTNNGIIKNITRISEVHMLCDKTQTFFMKEMARNLVSVTYKFHLLTPYACKPVHHTLSTGSILLILFLLAFIIYLLAGFAFKHFYLGAQGVEIIPHYTFWSDFPLLVKDGCSYTFRCCRGPSAYERI</sequence>
<dbReference type="EMBL" id="KQ419394">
    <property type="protein sequence ID" value="KOF83731.1"/>
    <property type="molecule type" value="Genomic_DNA"/>
</dbReference>
<dbReference type="InterPro" id="IPR044865">
    <property type="entry name" value="MRH_dom"/>
</dbReference>
<dbReference type="PROSITE" id="PS51914">
    <property type="entry name" value="MRH"/>
    <property type="match status" value="1"/>
</dbReference>
<dbReference type="SUPFAM" id="SSF50911">
    <property type="entry name" value="Mannose 6-phosphate receptor domain"/>
    <property type="match status" value="1"/>
</dbReference>
<proteinExistence type="predicted"/>
<feature type="domain" description="MRH" evidence="10">
    <location>
        <begin position="40"/>
        <end position="196"/>
    </location>
</feature>
<keyword evidence="2" id="KW-0813">Transport</keyword>
<dbReference type="OrthoDB" id="29460at2759"/>
<evidence type="ECO:0000256" key="8">
    <source>
        <dbReference type="ARBA" id="ARBA00023180"/>
    </source>
</evidence>
<protein>
    <recommendedName>
        <fullName evidence="10">MRH domain-containing protein</fullName>
    </recommendedName>
</protein>
<keyword evidence="5 9" id="KW-1133">Transmembrane helix</keyword>
<dbReference type="PANTHER" id="PTHR15071:SF0">
    <property type="entry name" value="MANNOSE 6-PHOSPHATE RECEPTOR-LIKE PROTEIN 1"/>
    <property type="match status" value="1"/>
</dbReference>
<accession>A0A0L8H364</accession>
<evidence type="ECO:0000256" key="2">
    <source>
        <dbReference type="ARBA" id="ARBA00022448"/>
    </source>
</evidence>
<name>A0A0L8H364_OCTBM</name>